<proteinExistence type="predicted"/>
<gene>
    <name evidence="1" type="ORF">ACJIZ3_009585</name>
</gene>
<evidence type="ECO:0000313" key="2">
    <source>
        <dbReference type="Proteomes" id="UP001634393"/>
    </source>
</evidence>
<dbReference type="EMBL" id="JBJXBP010000004">
    <property type="protein sequence ID" value="KAL3834849.1"/>
    <property type="molecule type" value="Genomic_DNA"/>
</dbReference>
<sequence length="82" mass="9154">MVGGKECTIGEYNHKKMLKIHSFIQTSSALTYFHPTLEPQRVQNISATVCSPVIIILSSFSPTVTFALHKEIHKCGGDIFKF</sequence>
<name>A0ABD3TCY2_9LAMI</name>
<comment type="caution">
    <text evidence="1">The sequence shown here is derived from an EMBL/GenBank/DDBJ whole genome shotgun (WGS) entry which is preliminary data.</text>
</comment>
<dbReference type="AlphaFoldDB" id="A0ABD3TCY2"/>
<reference evidence="1 2" key="1">
    <citation type="submission" date="2024-12" db="EMBL/GenBank/DDBJ databases">
        <title>The unique morphological basis and parallel evolutionary history of personate flowers in Penstemon.</title>
        <authorList>
            <person name="Depatie T.H."/>
            <person name="Wessinger C.A."/>
        </authorList>
    </citation>
    <scope>NUCLEOTIDE SEQUENCE [LARGE SCALE GENOMIC DNA]</scope>
    <source>
        <strain evidence="1">WTNN_2</strain>
        <tissue evidence="1">Leaf</tissue>
    </source>
</reference>
<organism evidence="1 2">
    <name type="scientific">Penstemon smallii</name>
    <dbReference type="NCBI Taxonomy" id="265156"/>
    <lineage>
        <taxon>Eukaryota</taxon>
        <taxon>Viridiplantae</taxon>
        <taxon>Streptophyta</taxon>
        <taxon>Embryophyta</taxon>
        <taxon>Tracheophyta</taxon>
        <taxon>Spermatophyta</taxon>
        <taxon>Magnoliopsida</taxon>
        <taxon>eudicotyledons</taxon>
        <taxon>Gunneridae</taxon>
        <taxon>Pentapetalae</taxon>
        <taxon>asterids</taxon>
        <taxon>lamiids</taxon>
        <taxon>Lamiales</taxon>
        <taxon>Plantaginaceae</taxon>
        <taxon>Cheloneae</taxon>
        <taxon>Penstemon</taxon>
    </lineage>
</organism>
<accession>A0ABD3TCY2</accession>
<protein>
    <submittedName>
        <fullName evidence="1">Uncharacterized protein</fullName>
    </submittedName>
</protein>
<dbReference type="Proteomes" id="UP001634393">
    <property type="component" value="Unassembled WGS sequence"/>
</dbReference>
<keyword evidence="2" id="KW-1185">Reference proteome</keyword>
<evidence type="ECO:0000313" key="1">
    <source>
        <dbReference type="EMBL" id="KAL3834849.1"/>
    </source>
</evidence>